<evidence type="ECO:0000256" key="1">
    <source>
        <dbReference type="ARBA" id="ARBA00004123"/>
    </source>
</evidence>
<evidence type="ECO:0000313" key="10">
    <source>
        <dbReference type="EMBL" id="KAF9921814.1"/>
    </source>
</evidence>
<name>A0A9P6IHT3_9FUNG</name>
<evidence type="ECO:0000313" key="11">
    <source>
        <dbReference type="Proteomes" id="UP000749646"/>
    </source>
</evidence>
<evidence type="ECO:0000256" key="7">
    <source>
        <dbReference type="SAM" id="Coils"/>
    </source>
</evidence>
<dbReference type="GO" id="GO:0006325">
    <property type="term" value="P:chromatin organization"/>
    <property type="evidence" value="ECO:0007669"/>
    <property type="project" value="UniProtKB-KW"/>
</dbReference>
<feature type="coiled-coil region" evidence="7">
    <location>
        <begin position="290"/>
        <end position="402"/>
    </location>
</feature>
<dbReference type="GO" id="GO:0061630">
    <property type="term" value="F:ubiquitin protein ligase activity"/>
    <property type="evidence" value="ECO:0007669"/>
    <property type="project" value="UniProtKB-EC"/>
</dbReference>
<dbReference type="GO" id="GO:0005634">
    <property type="term" value="C:nucleus"/>
    <property type="evidence" value="ECO:0007669"/>
    <property type="project" value="UniProtKB-SubCell"/>
</dbReference>
<evidence type="ECO:0000259" key="9">
    <source>
        <dbReference type="Pfam" id="PF26095"/>
    </source>
</evidence>
<dbReference type="OrthoDB" id="10266039at2759"/>
<keyword evidence="6" id="KW-0808">Transferase</keyword>
<evidence type="ECO:0000256" key="8">
    <source>
        <dbReference type="SAM" id="MobiDB-lite"/>
    </source>
</evidence>
<gene>
    <name evidence="10" type="primary">BRE1_2</name>
    <name evidence="10" type="ORF">BGZ65_010042</name>
</gene>
<keyword evidence="6" id="KW-0833">Ubl conjugation pathway</keyword>
<evidence type="ECO:0000256" key="4">
    <source>
        <dbReference type="ARBA" id="ARBA00022833"/>
    </source>
</evidence>
<keyword evidence="6" id="KW-0156">Chromatin regulator</keyword>
<dbReference type="Pfam" id="PF26095">
    <property type="entry name" value="CC_Bre1"/>
    <property type="match status" value="1"/>
</dbReference>
<keyword evidence="5 6" id="KW-0539">Nucleus</keyword>
<accession>A0A9P6IHT3</accession>
<dbReference type="GO" id="GO:0008270">
    <property type="term" value="F:zinc ion binding"/>
    <property type="evidence" value="ECO:0007669"/>
    <property type="project" value="UniProtKB-KW"/>
</dbReference>
<evidence type="ECO:0000256" key="6">
    <source>
        <dbReference type="RuleBase" id="RU365038"/>
    </source>
</evidence>
<proteinExistence type="inferred from homology"/>
<dbReference type="PANTHER" id="PTHR23163">
    <property type="entry name" value="RING FINGER PROTEIN-RELATED"/>
    <property type="match status" value="1"/>
</dbReference>
<dbReference type="InterPro" id="IPR058643">
    <property type="entry name" value="BRE1-like_CC"/>
</dbReference>
<feature type="non-terminal residue" evidence="10">
    <location>
        <position position="428"/>
    </location>
</feature>
<feature type="non-terminal residue" evidence="10">
    <location>
        <position position="1"/>
    </location>
</feature>
<comment type="pathway">
    <text evidence="6">Protein modification; protein ubiquitination.</text>
</comment>
<reference evidence="10" key="1">
    <citation type="journal article" date="2020" name="Fungal Divers.">
        <title>Resolving the Mortierellaceae phylogeny through synthesis of multi-gene phylogenetics and phylogenomics.</title>
        <authorList>
            <person name="Vandepol N."/>
            <person name="Liber J."/>
            <person name="Desiro A."/>
            <person name="Na H."/>
            <person name="Kennedy M."/>
            <person name="Barry K."/>
            <person name="Grigoriev I.V."/>
            <person name="Miller A.N."/>
            <person name="O'Donnell K."/>
            <person name="Stajich J.E."/>
            <person name="Bonito G."/>
        </authorList>
    </citation>
    <scope>NUCLEOTIDE SEQUENCE</scope>
    <source>
        <strain evidence="10">MES-2147</strain>
    </source>
</reference>
<dbReference type="AlphaFoldDB" id="A0A9P6IHT3"/>
<evidence type="ECO:0000256" key="2">
    <source>
        <dbReference type="ARBA" id="ARBA00022723"/>
    </source>
</evidence>
<dbReference type="EMBL" id="JAAAHW010010957">
    <property type="protein sequence ID" value="KAF9921814.1"/>
    <property type="molecule type" value="Genomic_DNA"/>
</dbReference>
<keyword evidence="11" id="KW-1185">Reference proteome</keyword>
<organism evidence="10 11">
    <name type="scientific">Modicella reniformis</name>
    <dbReference type="NCBI Taxonomy" id="1440133"/>
    <lineage>
        <taxon>Eukaryota</taxon>
        <taxon>Fungi</taxon>
        <taxon>Fungi incertae sedis</taxon>
        <taxon>Mucoromycota</taxon>
        <taxon>Mortierellomycotina</taxon>
        <taxon>Mortierellomycetes</taxon>
        <taxon>Mortierellales</taxon>
        <taxon>Mortierellaceae</taxon>
        <taxon>Modicella</taxon>
    </lineage>
</organism>
<dbReference type="InterPro" id="IPR013956">
    <property type="entry name" value="E3_ubiquit_lig_Bre1"/>
</dbReference>
<feature type="compositionally biased region" description="Basic and acidic residues" evidence="8">
    <location>
        <begin position="264"/>
        <end position="274"/>
    </location>
</feature>
<dbReference type="Proteomes" id="UP000749646">
    <property type="component" value="Unassembled WGS sequence"/>
</dbReference>
<dbReference type="PANTHER" id="PTHR23163:SF0">
    <property type="entry name" value="E3 UBIQUITIN-PROTEIN LIGASE BRE1"/>
    <property type="match status" value="1"/>
</dbReference>
<dbReference type="EC" id="2.3.2.27" evidence="6"/>
<keyword evidence="3 6" id="KW-0863">Zinc-finger</keyword>
<keyword evidence="2 6" id="KW-0479">Metal-binding</keyword>
<comment type="similarity">
    <text evidence="6">Belongs to the BRE1 family.</text>
</comment>
<evidence type="ECO:0000256" key="5">
    <source>
        <dbReference type="ARBA" id="ARBA00023242"/>
    </source>
</evidence>
<sequence>EVLLSFQKDAIWRQMQEYKREYFKAQQRIAQLHDKQIDYEAHLSTIDIYWNKLLQDLKMIMARVDIRVDAKDLVLQDGTNFASFLLNGPSGSNQRLDIKELTSSTLKPAVEARSEYTKEIVIRLLRIIENWCEQRDSFWSSLSDAAPAIKESAVMRGLTEEHDRIVALHKKGQDDIDQLETRCHEFSDQVLRLKNELEMTRNRLEETSDHLDQSREKLRRVEKSLDRDKSTIVAAVTSGEIFGENYSGTPDVATPSAGGPSTDSRSDAPDASRDELLQYRELAVTRLSELEDMRSQRIQLRNELDLLKNQLCHIPDERIQDTQYVKSLLSQMQYARNDAEHYRNEASKLKIDLEELYSSRRQFMETLETEEKSRRVALENELKKFEGEISRLRDSRDRFQQMYEARCTKDDYEMQQNQEIRKIANTRK</sequence>
<keyword evidence="4 6" id="KW-0862">Zinc</keyword>
<dbReference type="GO" id="GO:0016567">
    <property type="term" value="P:protein ubiquitination"/>
    <property type="evidence" value="ECO:0007669"/>
    <property type="project" value="UniProtKB-UniRule"/>
</dbReference>
<feature type="coiled-coil region" evidence="7">
    <location>
        <begin position="176"/>
        <end position="231"/>
    </location>
</feature>
<protein>
    <recommendedName>
        <fullName evidence="6">E3 ubiquitin protein ligase</fullName>
        <ecNumber evidence="6">2.3.2.27</ecNumber>
    </recommendedName>
</protein>
<comment type="subcellular location">
    <subcellularLocation>
        <location evidence="1 6">Nucleus</location>
    </subcellularLocation>
</comment>
<feature type="domain" description="BRE1-like coiled-coil containing" evidence="9">
    <location>
        <begin position="135"/>
        <end position="227"/>
    </location>
</feature>
<comment type="catalytic activity">
    <reaction evidence="6">
        <text>S-ubiquitinyl-[E2 ubiquitin-conjugating enzyme]-L-cysteine + [acceptor protein]-L-lysine = [E2 ubiquitin-conjugating enzyme]-L-cysteine + N(6)-ubiquitinyl-[acceptor protein]-L-lysine.</text>
        <dbReference type="EC" id="2.3.2.27"/>
    </reaction>
</comment>
<feature type="region of interest" description="Disordered" evidence="8">
    <location>
        <begin position="244"/>
        <end position="274"/>
    </location>
</feature>
<keyword evidence="6 7" id="KW-0175">Coiled coil</keyword>
<dbReference type="GO" id="GO:0033503">
    <property type="term" value="C:HULC complex"/>
    <property type="evidence" value="ECO:0007669"/>
    <property type="project" value="TreeGrafter"/>
</dbReference>
<evidence type="ECO:0000256" key="3">
    <source>
        <dbReference type="ARBA" id="ARBA00022771"/>
    </source>
</evidence>
<comment type="caution">
    <text evidence="10">The sequence shown here is derived from an EMBL/GenBank/DDBJ whole genome shotgun (WGS) entry which is preliminary data.</text>
</comment>